<gene>
    <name evidence="1" type="ORF">CYFA0S_31e00408g</name>
</gene>
<dbReference type="EMBL" id="LK052916">
    <property type="protein sequence ID" value="CDR47327.1"/>
    <property type="molecule type" value="Genomic_DNA"/>
</dbReference>
<dbReference type="VEuPathDB" id="FungiDB:BON22_4419"/>
<accession>A0A061BD87</accession>
<dbReference type="SUPFAM" id="SSF55729">
    <property type="entry name" value="Acyl-CoA N-acyltransferases (Nat)"/>
    <property type="match status" value="1"/>
</dbReference>
<dbReference type="InterPro" id="IPR052523">
    <property type="entry name" value="Trichothecene_AcTrans"/>
</dbReference>
<protein>
    <submittedName>
        <fullName evidence="1">CYFA0S31e00408g1_1</fullName>
    </submittedName>
</protein>
<reference evidence="1" key="1">
    <citation type="journal article" date="2014" name="Genome Announc.">
        <title>Genome sequence of the yeast Cyberlindnera fabianii (Hansenula fabianii).</title>
        <authorList>
            <person name="Freel K.C."/>
            <person name="Sarilar V."/>
            <person name="Neuveglise C."/>
            <person name="Devillers H."/>
            <person name="Friedrich A."/>
            <person name="Schacherer J."/>
        </authorList>
    </citation>
    <scope>NUCLEOTIDE SEQUENCE</scope>
    <source>
        <strain evidence="1">YJS4271</strain>
    </source>
</reference>
<dbReference type="PANTHER" id="PTHR42791:SF1">
    <property type="entry name" value="N-ACETYLTRANSFERASE DOMAIN-CONTAINING PROTEIN"/>
    <property type="match status" value="1"/>
</dbReference>
<dbReference type="PANTHER" id="PTHR42791">
    <property type="entry name" value="GNAT FAMILY ACETYLTRANSFERASE"/>
    <property type="match status" value="1"/>
</dbReference>
<evidence type="ECO:0000313" key="1">
    <source>
        <dbReference type="EMBL" id="CDR47327.1"/>
    </source>
</evidence>
<name>A0A061BD87_CYBFA</name>
<dbReference type="InterPro" id="IPR016181">
    <property type="entry name" value="Acyl_CoA_acyltransferase"/>
</dbReference>
<dbReference type="AlphaFoldDB" id="A0A061BD87"/>
<dbReference type="OrthoDB" id="3980293at2759"/>
<sequence>MTTSRQIMSRGARTLEDYYIEGATDAVPYTTTKDWKRAGEVVARAFQKNAYNLFVTQHCSIEQNIADFQHRCQELVENNTLILEADDFAAVAVWIPPEWDYYPYPDPIDPNLRFAEDAFHQCAEKFFKGGPFWHLTMLAKDPLRPEVKGATSKVMKPVLEDAKRRNIPAALECIDERAREIYEYYGFKTYETITVGAGKCNPQGYEEEGGQGIKVYYMIYNYDPKVNPVL</sequence>
<organism evidence="1">
    <name type="scientific">Cyberlindnera fabianii</name>
    <name type="common">Yeast</name>
    <name type="synonym">Hansenula fabianii</name>
    <dbReference type="NCBI Taxonomy" id="36022"/>
    <lineage>
        <taxon>Eukaryota</taxon>
        <taxon>Fungi</taxon>
        <taxon>Dikarya</taxon>
        <taxon>Ascomycota</taxon>
        <taxon>Saccharomycotina</taxon>
        <taxon>Saccharomycetes</taxon>
        <taxon>Phaffomycetales</taxon>
        <taxon>Phaffomycetaceae</taxon>
        <taxon>Cyberlindnera</taxon>
    </lineage>
</organism>
<proteinExistence type="predicted"/>
<dbReference type="Gene3D" id="3.40.630.30">
    <property type="match status" value="1"/>
</dbReference>
<dbReference type="PhylomeDB" id="A0A061BD87"/>